<gene>
    <name evidence="1" type="ORF">BGLFYP119_01896</name>
</gene>
<dbReference type="EMBL" id="CACRST010000018">
    <property type="protein sequence ID" value="VYT12431.1"/>
    <property type="molecule type" value="Genomic_DNA"/>
</dbReference>
<protein>
    <submittedName>
        <fullName evidence="1">Uncharacterized protein</fullName>
    </submittedName>
</protein>
<proteinExistence type="predicted"/>
<dbReference type="AlphaFoldDB" id="A0A6N2U7M4"/>
<reference evidence="1" key="1">
    <citation type="submission" date="2019-11" db="EMBL/GenBank/DDBJ databases">
        <authorList>
            <person name="Feng L."/>
        </authorList>
    </citation>
    <scope>NUCLEOTIDE SEQUENCE</scope>
    <source>
        <strain evidence="1">BgluceraseaLFYP119</strain>
    </source>
</reference>
<organism evidence="1">
    <name type="scientific">Blautia glucerasea</name>
    <dbReference type="NCBI Taxonomy" id="536633"/>
    <lineage>
        <taxon>Bacteria</taxon>
        <taxon>Bacillati</taxon>
        <taxon>Bacillota</taxon>
        <taxon>Clostridia</taxon>
        <taxon>Lachnospirales</taxon>
        <taxon>Lachnospiraceae</taxon>
        <taxon>Blautia</taxon>
    </lineage>
</organism>
<accession>A0A6N2U7M4</accession>
<evidence type="ECO:0000313" key="1">
    <source>
        <dbReference type="EMBL" id="VYT12431.1"/>
    </source>
</evidence>
<sequence length="45" mass="5035">MLKFQNNDTTIIATFEDFILTTYVIIDELVTVQGLAGLERTDGVD</sequence>
<name>A0A6N2U7M4_9FIRM</name>